<organism evidence="2 3">
    <name type="scientific">Colletotrichum zoysiae</name>
    <dbReference type="NCBI Taxonomy" id="1216348"/>
    <lineage>
        <taxon>Eukaryota</taxon>
        <taxon>Fungi</taxon>
        <taxon>Dikarya</taxon>
        <taxon>Ascomycota</taxon>
        <taxon>Pezizomycotina</taxon>
        <taxon>Sordariomycetes</taxon>
        <taxon>Hypocreomycetidae</taxon>
        <taxon>Glomerellales</taxon>
        <taxon>Glomerellaceae</taxon>
        <taxon>Colletotrichum</taxon>
        <taxon>Colletotrichum graminicola species complex</taxon>
    </lineage>
</organism>
<reference evidence="2" key="1">
    <citation type="submission" date="2021-06" db="EMBL/GenBank/DDBJ databases">
        <title>Comparative genomics, transcriptomics and evolutionary studies reveal genomic signatures of adaptation to plant cell wall in hemibiotrophic fungi.</title>
        <authorList>
            <consortium name="DOE Joint Genome Institute"/>
            <person name="Baroncelli R."/>
            <person name="Diaz J.F."/>
            <person name="Benocci T."/>
            <person name="Peng M."/>
            <person name="Battaglia E."/>
            <person name="Haridas S."/>
            <person name="Andreopoulos W."/>
            <person name="Labutti K."/>
            <person name="Pangilinan J."/>
            <person name="Floch G.L."/>
            <person name="Makela M.R."/>
            <person name="Henrissat B."/>
            <person name="Grigoriev I.V."/>
            <person name="Crouch J.A."/>
            <person name="De Vries R.P."/>
            <person name="Sukno S.A."/>
            <person name="Thon M.R."/>
        </authorList>
    </citation>
    <scope>NUCLEOTIDE SEQUENCE</scope>
    <source>
        <strain evidence="2">MAFF235873</strain>
    </source>
</reference>
<dbReference type="AlphaFoldDB" id="A0AAD9LZQ2"/>
<protein>
    <recommendedName>
        <fullName evidence="4">Secreted protein</fullName>
    </recommendedName>
</protein>
<dbReference type="Proteomes" id="UP001232148">
    <property type="component" value="Unassembled WGS sequence"/>
</dbReference>
<feature type="signal peptide" evidence="1">
    <location>
        <begin position="1"/>
        <end position="21"/>
    </location>
</feature>
<name>A0AAD9LZQ2_9PEZI</name>
<feature type="chain" id="PRO_5041966592" description="Secreted protein" evidence="1">
    <location>
        <begin position="22"/>
        <end position="150"/>
    </location>
</feature>
<evidence type="ECO:0000313" key="3">
    <source>
        <dbReference type="Proteomes" id="UP001232148"/>
    </source>
</evidence>
<keyword evidence="1" id="KW-0732">Signal</keyword>
<keyword evidence="3" id="KW-1185">Reference proteome</keyword>
<accession>A0AAD9LZQ2</accession>
<evidence type="ECO:0008006" key="4">
    <source>
        <dbReference type="Google" id="ProtNLM"/>
    </source>
</evidence>
<comment type="caution">
    <text evidence="2">The sequence shown here is derived from an EMBL/GenBank/DDBJ whole genome shotgun (WGS) entry which is preliminary data.</text>
</comment>
<evidence type="ECO:0000256" key="1">
    <source>
        <dbReference type="SAM" id="SignalP"/>
    </source>
</evidence>
<dbReference type="EMBL" id="MU842972">
    <property type="protein sequence ID" value="KAK2024195.1"/>
    <property type="molecule type" value="Genomic_DNA"/>
</dbReference>
<gene>
    <name evidence="2" type="ORF">LX32DRAFT_112700</name>
</gene>
<evidence type="ECO:0000313" key="2">
    <source>
        <dbReference type="EMBL" id="KAK2024195.1"/>
    </source>
</evidence>
<proteinExistence type="predicted"/>
<sequence>MGLDPTLQWVSVSLRFCIAFATHVQTDTLDGRDEMPFVDRLDFSAPPFLAYLPTLPCRPWPSGAHESAPCVQHDGMLPHTCRCARCPRLFASILFVATRPVSPWPAVVMVWSPASSRPTPPSLKFATPPIAISTTTLPYLLPRYRIKLHS</sequence>